<evidence type="ECO:0000256" key="1">
    <source>
        <dbReference type="SAM" id="SignalP"/>
    </source>
</evidence>
<comment type="caution">
    <text evidence="2">The sequence shown here is derived from an EMBL/GenBank/DDBJ whole genome shotgun (WGS) entry which is preliminary data.</text>
</comment>
<dbReference type="AlphaFoldDB" id="A0AAQ1UHK4"/>
<evidence type="ECO:0000313" key="3">
    <source>
        <dbReference type="Proteomes" id="UP000255283"/>
    </source>
</evidence>
<dbReference type="Proteomes" id="UP000255283">
    <property type="component" value="Unassembled WGS sequence"/>
</dbReference>
<feature type="signal peptide" evidence="1">
    <location>
        <begin position="1"/>
        <end position="19"/>
    </location>
</feature>
<protein>
    <submittedName>
        <fullName evidence="2">Uncharacterized protein</fullName>
    </submittedName>
</protein>
<reference evidence="2 3" key="1">
    <citation type="submission" date="2018-06" db="EMBL/GenBank/DDBJ databases">
        <authorList>
            <consortium name="Pathogen Informatics"/>
            <person name="Doyle S."/>
        </authorList>
    </citation>
    <scope>NUCLEOTIDE SEQUENCE [LARGE SCALE GENOMIC DNA]</scope>
    <source>
        <strain evidence="2 3">NCTC13063</strain>
    </source>
</reference>
<proteinExistence type="predicted"/>
<keyword evidence="1" id="KW-0732">Signal</keyword>
<feature type="chain" id="PRO_5042851077" evidence="1">
    <location>
        <begin position="20"/>
        <end position="378"/>
    </location>
</feature>
<dbReference type="RefSeq" id="WP_004341979.1">
    <property type="nucleotide sequence ID" value="NZ_DBFWLE010000024.1"/>
</dbReference>
<accession>A0AAQ1UHK4</accession>
<organism evidence="2 3">
    <name type="scientific">Segatella buccae</name>
    <dbReference type="NCBI Taxonomy" id="28126"/>
    <lineage>
        <taxon>Bacteria</taxon>
        <taxon>Pseudomonadati</taxon>
        <taxon>Bacteroidota</taxon>
        <taxon>Bacteroidia</taxon>
        <taxon>Bacteroidales</taxon>
        <taxon>Prevotellaceae</taxon>
        <taxon>Segatella</taxon>
    </lineage>
</organism>
<evidence type="ECO:0000313" key="2">
    <source>
        <dbReference type="EMBL" id="SUB80206.1"/>
    </source>
</evidence>
<sequence>MRLFTFLWALLLLPAIGMAQSGNEGFVEPPAGEPTDYYYLSDELRLHDFGFMARNVREIQFYFTDGNDVYMRDLIDYGGYLKGTFDKISGKLSFPNGQAVEQVQFGVGSKMQTIFFAELDPVTNTPMAGNMTLQVKEQGGRKVISATPGMEYALYYVKDGKNILYKQARNPSFVEKSVFDSFSGSARYTYTDNLYGSGNADRSITCTAVDRTIFLKGLEELFGDAWAHATVIDDNGGRALFIPTNQYLGNYSAVEDFVLVSGAATSDHSLNTEGYTGLKLPMAFDAGSKTYKCVADKKDFFGAADVHANGKREWATIYENVVIYLPENIVGTATGVKRVNASAGTKAADNLYYDLQGRATTAPVRGVYIHGGKKVVVK</sequence>
<name>A0AAQ1UHK4_9BACT</name>
<gene>
    <name evidence="2" type="ORF">NCTC13063_01489</name>
</gene>
<dbReference type="EMBL" id="UGTJ01000001">
    <property type="protein sequence ID" value="SUB80206.1"/>
    <property type="molecule type" value="Genomic_DNA"/>
</dbReference>